<dbReference type="AlphaFoldDB" id="A0A916VR13"/>
<feature type="chain" id="PRO_5037241291" evidence="1">
    <location>
        <begin position="23"/>
        <end position="71"/>
    </location>
</feature>
<feature type="signal peptide" evidence="1">
    <location>
        <begin position="1"/>
        <end position="22"/>
    </location>
</feature>
<reference evidence="2" key="2">
    <citation type="submission" date="2020-09" db="EMBL/GenBank/DDBJ databases">
        <authorList>
            <person name="Sun Q."/>
            <person name="Zhou Y."/>
        </authorList>
    </citation>
    <scope>NUCLEOTIDE SEQUENCE</scope>
    <source>
        <strain evidence="2">CGMCC 1.15880</strain>
    </source>
</reference>
<evidence type="ECO:0000256" key="1">
    <source>
        <dbReference type="SAM" id="SignalP"/>
    </source>
</evidence>
<keyword evidence="3" id="KW-1185">Reference proteome</keyword>
<evidence type="ECO:0000313" key="3">
    <source>
        <dbReference type="Proteomes" id="UP000628017"/>
    </source>
</evidence>
<dbReference type="EMBL" id="BMKA01000003">
    <property type="protein sequence ID" value="GGA23847.1"/>
    <property type="molecule type" value="Genomic_DNA"/>
</dbReference>
<protein>
    <submittedName>
        <fullName evidence="2">Uncharacterized protein</fullName>
    </submittedName>
</protein>
<keyword evidence="1" id="KW-0732">Signal</keyword>
<evidence type="ECO:0000313" key="2">
    <source>
        <dbReference type="EMBL" id="GGA23847.1"/>
    </source>
</evidence>
<comment type="caution">
    <text evidence="2">The sequence shown here is derived from an EMBL/GenBank/DDBJ whole genome shotgun (WGS) entry which is preliminary data.</text>
</comment>
<proteinExistence type="predicted"/>
<dbReference type="Proteomes" id="UP000628017">
    <property type="component" value="Unassembled WGS sequence"/>
</dbReference>
<name>A0A916VR13_9RHOB</name>
<reference evidence="2" key="1">
    <citation type="journal article" date="2014" name="Int. J. Syst. Evol. Microbiol.">
        <title>Complete genome sequence of Corynebacterium casei LMG S-19264T (=DSM 44701T), isolated from a smear-ripened cheese.</title>
        <authorList>
            <consortium name="US DOE Joint Genome Institute (JGI-PGF)"/>
            <person name="Walter F."/>
            <person name="Albersmeier A."/>
            <person name="Kalinowski J."/>
            <person name="Ruckert C."/>
        </authorList>
    </citation>
    <scope>NUCLEOTIDE SEQUENCE</scope>
    <source>
        <strain evidence="2">CGMCC 1.15880</strain>
    </source>
</reference>
<gene>
    <name evidence="2" type="ORF">GCM10011498_25960</name>
</gene>
<sequence length="71" mass="7601">MQGPLNMKHAVILTMLLLPACAGQGVSFADIQRKPPVVSEATASYLVTNARPLAEWIAETAKKCARFGCVD</sequence>
<accession>A0A916VR13</accession>
<organism evidence="2 3">
    <name type="scientific">Neptunicoccus cionae</name>
    <dbReference type="NCBI Taxonomy" id="2035344"/>
    <lineage>
        <taxon>Bacteria</taxon>
        <taxon>Pseudomonadati</taxon>
        <taxon>Pseudomonadota</taxon>
        <taxon>Alphaproteobacteria</taxon>
        <taxon>Rhodobacterales</taxon>
        <taxon>Paracoccaceae</taxon>
        <taxon>Neptunicoccus</taxon>
    </lineage>
</organism>